<organism evidence="1 2">
    <name type="scientific">Roseiarcus fermentans</name>
    <dbReference type="NCBI Taxonomy" id="1473586"/>
    <lineage>
        <taxon>Bacteria</taxon>
        <taxon>Pseudomonadati</taxon>
        <taxon>Pseudomonadota</taxon>
        <taxon>Alphaproteobacteria</taxon>
        <taxon>Hyphomicrobiales</taxon>
        <taxon>Roseiarcaceae</taxon>
        <taxon>Roseiarcus</taxon>
    </lineage>
</organism>
<dbReference type="RefSeq" id="WP_245428226.1">
    <property type="nucleotide sequence ID" value="NZ_QNRK01000055.1"/>
</dbReference>
<proteinExistence type="predicted"/>
<dbReference type="Pfam" id="PF13591">
    <property type="entry name" value="MerR_2"/>
    <property type="match status" value="1"/>
</dbReference>
<dbReference type="Gene3D" id="1.10.1660.10">
    <property type="match status" value="1"/>
</dbReference>
<name>A0A366EID2_9HYPH</name>
<dbReference type="Proteomes" id="UP000253529">
    <property type="component" value="Unassembled WGS sequence"/>
</dbReference>
<gene>
    <name evidence="1" type="ORF">DFR50_15513</name>
</gene>
<comment type="caution">
    <text evidence="1">The sequence shown here is derived from an EMBL/GenBank/DDBJ whole genome shotgun (WGS) entry which is preliminary data.</text>
</comment>
<evidence type="ECO:0000313" key="1">
    <source>
        <dbReference type="EMBL" id="RBP02108.1"/>
    </source>
</evidence>
<dbReference type="EMBL" id="QNRK01000055">
    <property type="protein sequence ID" value="RBP02108.1"/>
    <property type="molecule type" value="Genomic_DNA"/>
</dbReference>
<sequence>MITEREFLERTHLDRGTLEIWIRESWICPASTAPERAFTEMDLARANMIHDLKHNMGVNDEGLDVILHLIDQMHGLRRALAEALGSLRTGGGGSKA</sequence>
<dbReference type="AlphaFoldDB" id="A0A366EID2"/>
<keyword evidence="2" id="KW-1185">Reference proteome</keyword>
<accession>A0A366EID2</accession>
<reference evidence="1 2" key="1">
    <citation type="submission" date="2018-06" db="EMBL/GenBank/DDBJ databases">
        <title>Genomic Encyclopedia of Type Strains, Phase IV (KMG-IV): sequencing the most valuable type-strain genomes for metagenomic binning, comparative biology and taxonomic classification.</title>
        <authorList>
            <person name="Goeker M."/>
        </authorList>
    </citation>
    <scope>NUCLEOTIDE SEQUENCE [LARGE SCALE GENOMIC DNA]</scope>
    <source>
        <strain evidence="1 2">DSM 24875</strain>
    </source>
</reference>
<evidence type="ECO:0000313" key="2">
    <source>
        <dbReference type="Proteomes" id="UP000253529"/>
    </source>
</evidence>
<protein>
    <submittedName>
        <fullName evidence="1">Chaperone modulatory protein CbpM</fullName>
    </submittedName>
</protein>